<evidence type="ECO:0000256" key="1">
    <source>
        <dbReference type="SAM" id="MobiDB-lite"/>
    </source>
</evidence>
<proteinExistence type="predicted"/>
<accession>A0A2D3I558</accession>
<protein>
    <submittedName>
        <fullName evidence="2">ORF1186</fullName>
    </submittedName>
</protein>
<evidence type="ECO:0000313" key="2">
    <source>
        <dbReference type="EMBL" id="ATU83513.1"/>
    </source>
</evidence>
<feature type="compositionally biased region" description="Low complexity" evidence="1">
    <location>
        <begin position="123"/>
        <end position="134"/>
    </location>
</feature>
<dbReference type="EMBL" id="MF768985">
    <property type="protein sequence ID" value="ATU83513.1"/>
    <property type="molecule type" value="Genomic_DNA"/>
</dbReference>
<dbReference type="Proteomes" id="UP000267516">
    <property type="component" value="Segment"/>
</dbReference>
<organism evidence="2">
    <name type="scientific">White spot syndrome virus</name>
    <dbReference type="NCBI Taxonomy" id="342409"/>
    <lineage>
        <taxon>Viruses</taxon>
        <taxon>Viruses incertae sedis</taxon>
        <taxon>Naldaviricetes</taxon>
        <taxon>Nimaviridae</taxon>
        <taxon>Whispovirus</taxon>
    </lineage>
</organism>
<feature type="region of interest" description="Disordered" evidence="1">
    <location>
        <begin position="120"/>
        <end position="152"/>
    </location>
</feature>
<feature type="compositionally biased region" description="Acidic residues" evidence="1">
    <location>
        <begin position="141"/>
        <end position="152"/>
    </location>
</feature>
<name>A0A2D3I558_9VIRU</name>
<sequence>MSFLISFLFFFSIFFNSASEIPTGIEEEAAIDGADAAAAPSSSHSSESVSMMDRGVGSGVVVEGGGKGAVEVDGMLSESPNISKFDPKHSSSPLLSSSSLSLKDTVSMYEKMGGRFETSCLTSFSSSSSSSSSSSHKDDGEVVEDIDGGGVG</sequence>
<reference evidence="2" key="1">
    <citation type="journal article" date="2018" name="Aquaculture">
        <title>Complete genome sequence of a white spot syndrome virus associated with a disease incursion in Australia.</title>
        <authorList>
            <person name="Oakey J."/>
            <person name="Smith C.S."/>
        </authorList>
    </citation>
    <scope>NUCLEOTIDE SEQUENCE [LARGE SCALE GENOMIC DNA]</scope>
    <source>
        <strain evidence="2">WSSV-AU</strain>
    </source>
</reference>